<keyword evidence="3" id="KW-1003">Cell membrane</keyword>
<proteinExistence type="inferred from homology"/>
<comment type="subcellular location">
    <subcellularLocation>
        <location evidence="1 7">Cell membrane</location>
        <topology evidence="1 7">Multi-pass membrane protein</topology>
    </subcellularLocation>
</comment>
<keyword evidence="11" id="KW-1185">Reference proteome</keyword>
<keyword evidence="5 7" id="KW-1133">Transmembrane helix</keyword>
<feature type="transmembrane region" description="Helical" evidence="7">
    <location>
        <begin position="232"/>
        <end position="253"/>
    </location>
</feature>
<dbReference type="EMBL" id="JXSX01000003">
    <property type="protein sequence ID" value="KIR61071.1"/>
    <property type="molecule type" value="Genomic_DNA"/>
</dbReference>
<dbReference type="Gene3D" id="1.10.3720.10">
    <property type="entry name" value="MetI-like"/>
    <property type="match status" value="1"/>
</dbReference>
<dbReference type="Proteomes" id="UP000199375">
    <property type="component" value="Unassembled WGS sequence"/>
</dbReference>
<feature type="transmembrane region" description="Helical" evidence="7">
    <location>
        <begin position="281"/>
        <end position="301"/>
    </location>
</feature>
<accession>A0A0D0WQ42</accession>
<dbReference type="CDD" id="cd06261">
    <property type="entry name" value="TM_PBP2"/>
    <property type="match status" value="1"/>
</dbReference>
<keyword evidence="2 7" id="KW-0813">Transport</keyword>
<evidence type="ECO:0000313" key="10">
    <source>
        <dbReference type="EMBL" id="SCE86085.1"/>
    </source>
</evidence>
<dbReference type="RefSeq" id="WP_043967675.1">
    <property type="nucleotide sequence ID" value="NZ_CBDREH010000037.1"/>
</dbReference>
<dbReference type="InterPro" id="IPR035906">
    <property type="entry name" value="MetI-like_sf"/>
</dbReference>
<dbReference type="EMBL" id="FMCW01000010">
    <property type="protein sequence ID" value="SCE86085.1"/>
    <property type="molecule type" value="Genomic_DNA"/>
</dbReference>
<evidence type="ECO:0000259" key="8">
    <source>
        <dbReference type="PROSITE" id="PS50928"/>
    </source>
</evidence>
<sequence length="313" mass="35031">MRHGVARFVTGFLALPVALYLFYVVWPFAQAAGYSLTNWGGYSDKQEFVGLDNYVRLFSDELIRKAFWHNVFFLVTVPLFTIALALFLAFLLNVGGREDRAGIRGVFGSGLYKVIFFFPQVLSLVVIAVMWQQIYRSDNQGLINGLLMKIGLVDADNPIGFTADPEPFLGVPAVLWWLLFIAVWSGAGFYMVLFSAAMQSIPKDIYEAALLDGASRFHTFFRITLPLLRDTISVAWVYLGFIALDMYALVFVMTPSQGGPNHASEIFASVLNFTAFQKGQFGYACAMGVALAIFTILLAALQLRITRRERIEY</sequence>
<accession>A0A1C4VQJ9</accession>
<dbReference type="InterPro" id="IPR051393">
    <property type="entry name" value="ABC_transporter_permease"/>
</dbReference>
<keyword evidence="6 7" id="KW-0472">Membrane</keyword>
<feature type="transmembrane region" description="Helical" evidence="7">
    <location>
        <begin position="114"/>
        <end position="134"/>
    </location>
</feature>
<evidence type="ECO:0000256" key="4">
    <source>
        <dbReference type="ARBA" id="ARBA00022692"/>
    </source>
</evidence>
<feature type="transmembrane region" description="Helical" evidence="7">
    <location>
        <begin position="12"/>
        <end position="29"/>
    </location>
</feature>
<evidence type="ECO:0000256" key="7">
    <source>
        <dbReference type="RuleBase" id="RU363032"/>
    </source>
</evidence>
<dbReference type="GO" id="GO:0055085">
    <property type="term" value="P:transmembrane transport"/>
    <property type="evidence" value="ECO:0007669"/>
    <property type="project" value="InterPro"/>
</dbReference>
<feature type="transmembrane region" description="Helical" evidence="7">
    <location>
        <begin position="174"/>
        <end position="193"/>
    </location>
</feature>
<dbReference type="PANTHER" id="PTHR30193:SF41">
    <property type="entry name" value="DIACETYLCHITOBIOSE UPTAKE SYSTEM PERMEASE PROTEIN NGCF"/>
    <property type="match status" value="1"/>
</dbReference>
<dbReference type="AlphaFoldDB" id="A0A0D0WQ42"/>
<gene>
    <name evidence="10" type="ORF">GA0070558_110125</name>
    <name evidence="9" type="ORF">TK50_25180</name>
</gene>
<dbReference type="PROSITE" id="PS50928">
    <property type="entry name" value="ABC_TM1"/>
    <property type="match status" value="1"/>
</dbReference>
<evidence type="ECO:0000313" key="12">
    <source>
        <dbReference type="Proteomes" id="UP000199375"/>
    </source>
</evidence>
<evidence type="ECO:0000256" key="2">
    <source>
        <dbReference type="ARBA" id="ARBA00022448"/>
    </source>
</evidence>
<name>A0A0D0WQ42_9ACTN</name>
<dbReference type="Proteomes" id="UP000032254">
    <property type="component" value="Unassembled WGS sequence"/>
</dbReference>
<dbReference type="GeneID" id="301307334"/>
<comment type="similarity">
    <text evidence="7">Belongs to the binding-protein-dependent transport system permease family.</text>
</comment>
<evidence type="ECO:0000256" key="3">
    <source>
        <dbReference type="ARBA" id="ARBA00022475"/>
    </source>
</evidence>
<organism evidence="9 11">
    <name type="scientific">Micromonospora haikouensis</name>
    <dbReference type="NCBI Taxonomy" id="686309"/>
    <lineage>
        <taxon>Bacteria</taxon>
        <taxon>Bacillati</taxon>
        <taxon>Actinomycetota</taxon>
        <taxon>Actinomycetes</taxon>
        <taxon>Micromonosporales</taxon>
        <taxon>Micromonosporaceae</taxon>
        <taxon>Micromonospora</taxon>
    </lineage>
</organism>
<evidence type="ECO:0000313" key="9">
    <source>
        <dbReference type="EMBL" id="KIR61071.1"/>
    </source>
</evidence>
<dbReference type="Pfam" id="PF00528">
    <property type="entry name" value="BPD_transp_1"/>
    <property type="match status" value="1"/>
</dbReference>
<dbReference type="GO" id="GO:0005886">
    <property type="term" value="C:plasma membrane"/>
    <property type="evidence" value="ECO:0007669"/>
    <property type="project" value="UniProtKB-SubCell"/>
</dbReference>
<evidence type="ECO:0000256" key="1">
    <source>
        <dbReference type="ARBA" id="ARBA00004651"/>
    </source>
</evidence>
<keyword evidence="4 7" id="KW-0812">Transmembrane</keyword>
<dbReference type="OrthoDB" id="9782326at2"/>
<dbReference type="PATRIC" id="fig|47853.6.peg.5276"/>
<evidence type="ECO:0000256" key="6">
    <source>
        <dbReference type="ARBA" id="ARBA00023136"/>
    </source>
</evidence>
<dbReference type="InterPro" id="IPR000515">
    <property type="entry name" value="MetI-like"/>
</dbReference>
<feature type="domain" description="ABC transmembrane type-1" evidence="8">
    <location>
        <begin position="67"/>
        <end position="302"/>
    </location>
</feature>
<reference evidence="9 11" key="1">
    <citation type="submission" date="2015-01" db="EMBL/GenBank/DDBJ databases">
        <title>Sequencing and annotation of Micromonospora carbonacea strain JXNU-1 genome.</title>
        <authorList>
            <person name="Long Z."/>
            <person name="Huang Y."/>
            <person name="Jiang Y."/>
        </authorList>
    </citation>
    <scope>NUCLEOTIDE SEQUENCE [LARGE SCALE GENOMIC DNA]</scope>
    <source>
        <strain evidence="9 11">JXNU-1</strain>
    </source>
</reference>
<dbReference type="PANTHER" id="PTHR30193">
    <property type="entry name" value="ABC TRANSPORTER PERMEASE PROTEIN"/>
    <property type="match status" value="1"/>
</dbReference>
<feature type="transmembrane region" description="Helical" evidence="7">
    <location>
        <begin position="71"/>
        <end position="94"/>
    </location>
</feature>
<reference evidence="10 12" key="2">
    <citation type="submission" date="2016-06" db="EMBL/GenBank/DDBJ databases">
        <authorList>
            <person name="Kjaerup R.B."/>
            <person name="Dalgaard T.S."/>
            <person name="Juul-Madsen H.R."/>
        </authorList>
    </citation>
    <scope>NUCLEOTIDE SEQUENCE [LARGE SCALE GENOMIC DNA]</scope>
    <source>
        <strain evidence="10 12">DSM 45626</strain>
    </source>
</reference>
<evidence type="ECO:0000313" key="11">
    <source>
        <dbReference type="Proteomes" id="UP000032254"/>
    </source>
</evidence>
<evidence type="ECO:0000256" key="5">
    <source>
        <dbReference type="ARBA" id="ARBA00022989"/>
    </source>
</evidence>
<protein>
    <submittedName>
        <fullName evidence="9">ABC transporter permease</fullName>
    </submittedName>
    <submittedName>
        <fullName evidence="10">Carbohydrate ABC transporter membrane protein 1, CUT1 family</fullName>
    </submittedName>
</protein>
<dbReference type="SUPFAM" id="SSF161098">
    <property type="entry name" value="MetI-like"/>
    <property type="match status" value="1"/>
</dbReference>